<dbReference type="PANTHER" id="PTHR32063:SF0">
    <property type="entry name" value="SWARMING MOTILITY PROTEIN SWRC"/>
    <property type="match status" value="1"/>
</dbReference>
<organism evidence="2 3">
    <name type="scientific">Thiolapillus brandeum</name>
    <dbReference type="NCBI Taxonomy" id="1076588"/>
    <lineage>
        <taxon>Bacteria</taxon>
        <taxon>Pseudomonadati</taxon>
        <taxon>Pseudomonadota</taxon>
        <taxon>Gammaproteobacteria</taxon>
        <taxon>Chromatiales</taxon>
        <taxon>Sedimenticolaceae</taxon>
        <taxon>Thiolapillus</taxon>
    </lineage>
</organism>
<dbReference type="InterPro" id="IPR027463">
    <property type="entry name" value="AcrB_DN_DC_subdom"/>
</dbReference>
<evidence type="ECO:0000313" key="2">
    <source>
        <dbReference type="EMBL" id="BAO45350.1"/>
    </source>
</evidence>
<dbReference type="Pfam" id="PF00873">
    <property type="entry name" value="ACR_tran"/>
    <property type="match status" value="1"/>
</dbReference>
<dbReference type="EMBL" id="AP012273">
    <property type="protein sequence ID" value="BAO45350.1"/>
    <property type="molecule type" value="Genomic_DNA"/>
</dbReference>
<dbReference type="GO" id="GO:0005886">
    <property type="term" value="C:plasma membrane"/>
    <property type="evidence" value="ECO:0007669"/>
    <property type="project" value="TreeGrafter"/>
</dbReference>
<feature type="transmembrane region" description="Helical" evidence="1">
    <location>
        <begin position="21"/>
        <end position="41"/>
    </location>
</feature>
<dbReference type="InterPro" id="IPR001036">
    <property type="entry name" value="Acrflvin-R"/>
</dbReference>
<dbReference type="Proteomes" id="UP000031631">
    <property type="component" value="Chromosome"/>
</dbReference>
<evidence type="ECO:0008006" key="4">
    <source>
        <dbReference type="Google" id="ProtNLM"/>
    </source>
</evidence>
<feature type="transmembrane region" description="Helical" evidence="1">
    <location>
        <begin position="400"/>
        <end position="421"/>
    </location>
</feature>
<feature type="transmembrane region" description="Helical" evidence="1">
    <location>
        <begin position="374"/>
        <end position="394"/>
    </location>
</feature>
<dbReference type="KEGG" id="tbn:TBH_C2441"/>
<dbReference type="OrthoDB" id="9758297at2"/>
<dbReference type="SUPFAM" id="SSF82693">
    <property type="entry name" value="Multidrug efflux transporter AcrB pore domain, PN1, PN2, PC1 and PC2 subdomains"/>
    <property type="match status" value="2"/>
</dbReference>
<feature type="transmembrane region" description="Helical" evidence="1">
    <location>
        <begin position="999"/>
        <end position="1022"/>
    </location>
</feature>
<reference evidence="2 3" key="1">
    <citation type="journal article" date="2014" name="PLoS ONE">
        <title>Physiological and genomic features of a novel sulfur-oxidizing gammaproteobacterium belonging to a previously uncultivated symbiotic lineage isolated from a hydrothermal vent.</title>
        <authorList>
            <person name="Nunoura T."/>
            <person name="Takaki Y."/>
            <person name="Kazama H."/>
            <person name="Kakuta J."/>
            <person name="Shimamura S."/>
            <person name="Makita H."/>
            <person name="Hirai M."/>
            <person name="Miyazaki M."/>
            <person name="Takai K."/>
        </authorList>
    </citation>
    <scope>NUCLEOTIDE SEQUENCE [LARGE SCALE GENOMIC DNA]</scope>
    <source>
        <strain evidence="2 3">Hiromi1</strain>
    </source>
</reference>
<evidence type="ECO:0000256" key="1">
    <source>
        <dbReference type="SAM" id="Phobius"/>
    </source>
</evidence>
<name>A0A7U6GKM9_9GAMM</name>
<feature type="transmembrane region" description="Helical" evidence="1">
    <location>
        <begin position="874"/>
        <end position="893"/>
    </location>
</feature>
<keyword evidence="1" id="KW-0472">Membrane</keyword>
<gene>
    <name evidence="2" type="ORF">TBH_C2441</name>
</gene>
<accession>A0A7U6GKM9</accession>
<feature type="transmembrane region" description="Helical" evidence="1">
    <location>
        <begin position="525"/>
        <end position="549"/>
    </location>
</feature>
<keyword evidence="3" id="KW-1185">Reference proteome</keyword>
<feature type="transmembrane region" description="Helical" evidence="1">
    <location>
        <begin position="900"/>
        <end position="922"/>
    </location>
</feature>
<protein>
    <recommendedName>
        <fullName evidence="4">Efflux RND transporter permease subunit</fullName>
    </recommendedName>
</protein>
<dbReference type="Gene3D" id="1.20.1640.10">
    <property type="entry name" value="Multidrug efflux transporter AcrB transmembrane domain"/>
    <property type="match status" value="2"/>
</dbReference>
<keyword evidence="1" id="KW-1133">Transmembrane helix</keyword>
<dbReference type="Gene3D" id="3.30.70.1430">
    <property type="entry name" value="Multidrug efflux transporter AcrB pore domain"/>
    <property type="match status" value="2"/>
</dbReference>
<evidence type="ECO:0000313" key="3">
    <source>
        <dbReference type="Proteomes" id="UP000031631"/>
    </source>
</evidence>
<dbReference type="SUPFAM" id="SSF82866">
    <property type="entry name" value="Multidrug efflux transporter AcrB transmembrane domain"/>
    <property type="match status" value="2"/>
</dbReference>
<dbReference type="PANTHER" id="PTHR32063">
    <property type="match status" value="1"/>
</dbReference>
<dbReference type="RefSeq" id="WP_041068873.1">
    <property type="nucleotide sequence ID" value="NZ_AP012273.1"/>
</dbReference>
<dbReference type="Gene3D" id="3.30.2090.10">
    <property type="entry name" value="Multidrug efflux transporter AcrB TolC docking domain, DN and DC subdomains"/>
    <property type="match status" value="2"/>
</dbReference>
<dbReference type="AlphaFoldDB" id="A0A7U6GKM9"/>
<feature type="transmembrane region" description="Helical" evidence="1">
    <location>
        <begin position="457"/>
        <end position="475"/>
    </location>
</feature>
<dbReference type="PRINTS" id="PR00702">
    <property type="entry name" value="ACRIFLAVINRP"/>
</dbReference>
<dbReference type="SUPFAM" id="SSF82714">
    <property type="entry name" value="Multidrug efflux transporter AcrB TolC docking domain, DN and DC subdomains"/>
    <property type="match status" value="2"/>
</dbReference>
<proteinExistence type="predicted"/>
<feature type="transmembrane region" description="Helical" evidence="1">
    <location>
        <begin position="970"/>
        <end position="993"/>
    </location>
</feature>
<sequence length="1047" mass="115211">MKSPPQVPGGGVARWSIHHPVAVIMLTLAAVMLGLFSLRALKIDLLPHIIYPSIGVRINDPGVPATIMEDRITRQLEEQLAITEDAIHIRSATREGRAAVDLDFAYGTDIDIALRDASMRLDRAKRFLPDTIESPIIYKRDPSQLPAAEYAISSRSMDPVQLREWVDYTLGKWLINVPGVAAAEVAGGLRREIQIIADPDRLFAHGLDILDLEDSIEKQNRDVASGRLRNTTTEIPVQTKGRFLQVQDIEQIPLKLSTSAPGLHDMRLGELTQVIDGHEEPRMDIRLNRQSAIKLSVQKQPQANTVATVDRVNRQLDALEDRGMLPRDIQITAVSDEAHHIRRSLRNAVNAALSGALLAMLVVYLFLGSVRRTLIIGSAIPIAILVTITLMSAVDLTLNIMTLGGLALGIGMLVDSTIVMLENIYRHQRRGEASLDHASQAAGEVTSAIVASTSTNLAAVLPFLFIGGLIGLLFQELIITISAAILASMVVSLTLVPALAARIPARREGWLRRHINRLMENLQNAYAWILARLLRIGWLVILVFLIMLATTTKSLLQPISTFLPRIDDGRVGIYLTADRGIDVREMDVITSKVETLVLNQPETESVLTTVGGFTFGRSRYESANRANLQIQLRTHNRKMNTGQWVKKMRRKVQALKLAGVKIRIRPRGIRGLRVGRGDDDVNFQARGPDLDILTEIGKKMAERLAEVPGLRNIKQSNESVTMELAIHPDRQKMLQYGLDMSAIGKAVRYALEGRTVSSMTDGDRSIDIILMLDPRDAATPGDLENIIVMTNSRPRTAVRLGDMASIELKPAPATIIREQQQRIVEVNATLDEGFNMEQVLHQAQGVLDGIDLPDGYSIYEGGSLKTLQQSKETGYQLLGLALFLVLVVMAVQYESLRNPLIILFSIVFSLIGVALGLTVTHTPISMPVWLGLIMLAGIVVNNAIILVEYIELKRQEGMRKQQAIITAARLRLRPILMTTLTTVAGMIPLAMAWGQGSEMLQPLAITIVSGLSFSLLVSLLLVPATYQYLGAGNHAQDSTPAMRTQGI</sequence>
<feature type="transmembrane region" description="Helical" evidence="1">
    <location>
        <begin position="481"/>
        <end position="504"/>
    </location>
</feature>
<feature type="transmembrane region" description="Helical" evidence="1">
    <location>
        <begin position="348"/>
        <end position="367"/>
    </location>
</feature>
<keyword evidence="1" id="KW-0812">Transmembrane</keyword>
<feature type="transmembrane region" description="Helical" evidence="1">
    <location>
        <begin position="928"/>
        <end position="950"/>
    </location>
</feature>
<dbReference type="Gene3D" id="3.30.70.1440">
    <property type="entry name" value="Multidrug efflux transporter AcrB pore domain"/>
    <property type="match status" value="1"/>
</dbReference>
<dbReference type="GO" id="GO:0042910">
    <property type="term" value="F:xenobiotic transmembrane transporter activity"/>
    <property type="evidence" value="ECO:0007669"/>
    <property type="project" value="TreeGrafter"/>
</dbReference>
<dbReference type="Gene3D" id="3.30.70.1320">
    <property type="entry name" value="Multidrug efflux transporter AcrB pore domain like"/>
    <property type="match status" value="1"/>
</dbReference>